<reference evidence="3" key="1">
    <citation type="journal article" date="2020" name="Stud. Mycol.">
        <title>101 Dothideomycetes genomes: a test case for predicting lifestyles and emergence of pathogens.</title>
        <authorList>
            <person name="Haridas S."/>
            <person name="Albert R."/>
            <person name="Binder M."/>
            <person name="Bloem J."/>
            <person name="Labutti K."/>
            <person name="Salamov A."/>
            <person name="Andreopoulos B."/>
            <person name="Baker S."/>
            <person name="Barry K."/>
            <person name="Bills G."/>
            <person name="Bluhm B."/>
            <person name="Cannon C."/>
            <person name="Castanera R."/>
            <person name="Culley D."/>
            <person name="Daum C."/>
            <person name="Ezra D."/>
            <person name="Gonzalez J."/>
            <person name="Henrissat B."/>
            <person name="Kuo A."/>
            <person name="Liang C."/>
            <person name="Lipzen A."/>
            <person name="Lutzoni F."/>
            <person name="Magnuson J."/>
            <person name="Mondo S."/>
            <person name="Nolan M."/>
            <person name="Ohm R."/>
            <person name="Pangilinan J."/>
            <person name="Park H.-J."/>
            <person name="Ramirez L."/>
            <person name="Alfaro M."/>
            <person name="Sun H."/>
            <person name="Tritt A."/>
            <person name="Yoshinaga Y."/>
            <person name="Zwiers L.-H."/>
            <person name="Turgeon B."/>
            <person name="Goodwin S."/>
            <person name="Spatafora J."/>
            <person name="Crous P."/>
            <person name="Grigoriev I."/>
        </authorList>
    </citation>
    <scope>NUCLEOTIDE SEQUENCE</scope>
    <source>
        <strain evidence="3">ATCC 36951</strain>
    </source>
</reference>
<dbReference type="RefSeq" id="XP_033662931.1">
    <property type="nucleotide sequence ID" value="XM_033808564.1"/>
</dbReference>
<proteinExistence type="predicted"/>
<feature type="region of interest" description="Disordered" evidence="1">
    <location>
        <begin position="44"/>
        <end position="126"/>
    </location>
</feature>
<sequence>MKSISPLILPFLALLTTKSTTFAQETSSSSSSTLHIPGPMEQSVTALSGTRSTITTSNSATSSHLSAPGPMEQSLTTTASDSATTATYSSSTAESSSPTTTSSESSGSAGNLGEDATRTGVSQSQDTSAADAVLGGGMKLEQVVMMGLGVGAALAV</sequence>
<keyword evidence="2" id="KW-0732">Signal</keyword>
<evidence type="ECO:0000313" key="4">
    <source>
        <dbReference type="Proteomes" id="UP000799537"/>
    </source>
</evidence>
<protein>
    <recommendedName>
        <fullName evidence="5">REJ domain-containing protein</fullName>
    </recommendedName>
</protein>
<dbReference type="AlphaFoldDB" id="A0A6A6C837"/>
<dbReference type="Proteomes" id="UP000799537">
    <property type="component" value="Unassembled WGS sequence"/>
</dbReference>
<evidence type="ECO:0000256" key="2">
    <source>
        <dbReference type="SAM" id="SignalP"/>
    </source>
</evidence>
<evidence type="ECO:0000313" key="3">
    <source>
        <dbReference type="EMBL" id="KAF2162042.1"/>
    </source>
</evidence>
<feature type="signal peptide" evidence="2">
    <location>
        <begin position="1"/>
        <end position="23"/>
    </location>
</feature>
<evidence type="ECO:0000256" key="1">
    <source>
        <dbReference type="SAM" id="MobiDB-lite"/>
    </source>
</evidence>
<feature type="compositionally biased region" description="Low complexity" evidence="1">
    <location>
        <begin position="74"/>
        <end position="109"/>
    </location>
</feature>
<dbReference type="EMBL" id="ML993615">
    <property type="protein sequence ID" value="KAF2162042.1"/>
    <property type="molecule type" value="Genomic_DNA"/>
</dbReference>
<gene>
    <name evidence="3" type="ORF">M409DRAFT_27422</name>
</gene>
<feature type="chain" id="PRO_5025453377" description="REJ domain-containing protein" evidence="2">
    <location>
        <begin position="24"/>
        <end position="156"/>
    </location>
</feature>
<accession>A0A6A6C837</accession>
<dbReference type="GeneID" id="54561836"/>
<organism evidence="3 4">
    <name type="scientific">Zasmidium cellare ATCC 36951</name>
    <dbReference type="NCBI Taxonomy" id="1080233"/>
    <lineage>
        <taxon>Eukaryota</taxon>
        <taxon>Fungi</taxon>
        <taxon>Dikarya</taxon>
        <taxon>Ascomycota</taxon>
        <taxon>Pezizomycotina</taxon>
        <taxon>Dothideomycetes</taxon>
        <taxon>Dothideomycetidae</taxon>
        <taxon>Mycosphaerellales</taxon>
        <taxon>Mycosphaerellaceae</taxon>
        <taxon>Zasmidium</taxon>
    </lineage>
</organism>
<evidence type="ECO:0008006" key="5">
    <source>
        <dbReference type="Google" id="ProtNLM"/>
    </source>
</evidence>
<feature type="compositionally biased region" description="Low complexity" evidence="1">
    <location>
        <begin position="50"/>
        <end position="63"/>
    </location>
</feature>
<name>A0A6A6C837_ZASCE</name>
<keyword evidence="4" id="KW-1185">Reference proteome</keyword>